<dbReference type="EMBL" id="RSED01000001">
    <property type="protein sequence ID" value="RRS06089.1"/>
    <property type="molecule type" value="Genomic_DNA"/>
</dbReference>
<dbReference type="OrthoDB" id="9774843at2"/>
<dbReference type="InterPro" id="IPR014748">
    <property type="entry name" value="Enoyl-CoA_hydra_C"/>
</dbReference>
<evidence type="ECO:0000313" key="5">
    <source>
        <dbReference type="EMBL" id="RRS06089.1"/>
    </source>
</evidence>
<dbReference type="Gene3D" id="1.10.12.10">
    <property type="entry name" value="Lyase 2-enoyl-coa Hydratase, Chain A, domain 2"/>
    <property type="match status" value="1"/>
</dbReference>
<dbReference type="SUPFAM" id="SSF52096">
    <property type="entry name" value="ClpP/crotonase"/>
    <property type="match status" value="1"/>
</dbReference>
<evidence type="ECO:0000256" key="3">
    <source>
        <dbReference type="ARBA" id="ARBA00023239"/>
    </source>
</evidence>
<dbReference type="PANTHER" id="PTHR11941">
    <property type="entry name" value="ENOYL-COA HYDRATASE-RELATED"/>
    <property type="match status" value="1"/>
</dbReference>
<reference evidence="5 6" key="1">
    <citation type="submission" date="2018-12" db="EMBL/GenBank/DDBJ databases">
        <title>The whole draft genome of Aquabacterium sp. SJQ9.</title>
        <authorList>
            <person name="Sun L."/>
            <person name="Gao X."/>
            <person name="Chen W."/>
            <person name="Huang K."/>
        </authorList>
    </citation>
    <scope>NUCLEOTIDE SEQUENCE [LARGE SCALE GENOMIC DNA]</scope>
    <source>
        <strain evidence="5 6">SJQ9</strain>
    </source>
</reference>
<dbReference type="InterPro" id="IPR029045">
    <property type="entry name" value="ClpP/crotonase-like_dom_sf"/>
</dbReference>
<dbReference type="PANTHER" id="PTHR11941:SF169">
    <property type="entry name" value="(7AS)-7A-METHYL-1,5-DIOXO-2,3,5,6,7,7A-HEXAHYDRO-1H-INDENE-CARBOXYL-COA HYDROLASE"/>
    <property type="match status" value="1"/>
</dbReference>
<dbReference type="GO" id="GO:0006635">
    <property type="term" value="P:fatty acid beta-oxidation"/>
    <property type="evidence" value="ECO:0007669"/>
    <property type="project" value="TreeGrafter"/>
</dbReference>
<dbReference type="CDD" id="cd06558">
    <property type="entry name" value="crotonase-like"/>
    <property type="match status" value="1"/>
</dbReference>
<comment type="similarity">
    <text evidence="1 4">Belongs to the enoyl-CoA hydratase/isomerase family.</text>
</comment>
<dbReference type="AlphaFoldDB" id="A0A3R8TW42"/>
<dbReference type="GO" id="GO:0016829">
    <property type="term" value="F:lyase activity"/>
    <property type="evidence" value="ECO:0007669"/>
    <property type="project" value="UniProtKB-KW"/>
</dbReference>
<evidence type="ECO:0000256" key="4">
    <source>
        <dbReference type="RuleBase" id="RU003707"/>
    </source>
</evidence>
<dbReference type="FunFam" id="3.90.226.10:FF:000009">
    <property type="entry name" value="Carnitinyl-CoA dehydratase"/>
    <property type="match status" value="1"/>
</dbReference>
<name>A0A3R8TW42_9BURK</name>
<dbReference type="InterPro" id="IPR001753">
    <property type="entry name" value="Enoyl-CoA_hydra/iso"/>
</dbReference>
<accession>A0A3R8TW42</accession>
<comment type="caution">
    <text evidence="5">The sequence shown here is derived from an EMBL/GenBank/DDBJ whole genome shotgun (WGS) entry which is preliminary data.</text>
</comment>
<keyword evidence="6" id="KW-1185">Reference proteome</keyword>
<gene>
    <name evidence="5" type="ORF">EIP75_00335</name>
</gene>
<dbReference type="PROSITE" id="PS00166">
    <property type="entry name" value="ENOYL_COA_HYDRATASE"/>
    <property type="match status" value="1"/>
</dbReference>
<dbReference type="Proteomes" id="UP000269265">
    <property type="component" value="Unassembled WGS sequence"/>
</dbReference>
<evidence type="ECO:0000256" key="2">
    <source>
        <dbReference type="ARBA" id="ARBA00023098"/>
    </source>
</evidence>
<sequence length="266" mass="28125">MSAQLQTPADPVLLIERLPGHVTRITLNRPLARNAINGDITTALDAALLATEQDDDVRAVVLTGSGREAFCAGADLKEVAAGRGRQLRTERGGFAGFVYAPRTKPWIAAINGPALAGGTEIALACDLIVAADTATFGLPEVQRGLIAGAGGLYRLPRALPRHVALELVATGDPLQASRAHQFGLINHLVAAPELQDTALSLAQRIARNAPLAVRESLAIARQAHDLDEAPLKQLSAESLARVAASEDLREGLQAFIEKRAPQWRGC</sequence>
<proteinExistence type="inferred from homology"/>
<dbReference type="Gene3D" id="3.90.226.10">
    <property type="entry name" value="2-enoyl-CoA Hydratase, Chain A, domain 1"/>
    <property type="match status" value="1"/>
</dbReference>
<keyword evidence="3" id="KW-0456">Lyase</keyword>
<dbReference type="InterPro" id="IPR018376">
    <property type="entry name" value="Enoyl-CoA_hyd/isom_CS"/>
</dbReference>
<dbReference type="RefSeq" id="WP_125241232.1">
    <property type="nucleotide sequence ID" value="NZ_RSED01000001.1"/>
</dbReference>
<dbReference type="Pfam" id="PF00378">
    <property type="entry name" value="ECH_1"/>
    <property type="match status" value="1"/>
</dbReference>
<protein>
    <submittedName>
        <fullName evidence="5">Enoyl-CoA hydratase</fullName>
    </submittedName>
</protein>
<evidence type="ECO:0000256" key="1">
    <source>
        <dbReference type="ARBA" id="ARBA00005254"/>
    </source>
</evidence>
<keyword evidence="2" id="KW-0443">Lipid metabolism</keyword>
<evidence type="ECO:0000313" key="6">
    <source>
        <dbReference type="Proteomes" id="UP000269265"/>
    </source>
</evidence>
<organism evidence="5 6">
    <name type="scientific">Aquabacterium soli</name>
    <dbReference type="NCBI Taxonomy" id="2493092"/>
    <lineage>
        <taxon>Bacteria</taxon>
        <taxon>Pseudomonadati</taxon>
        <taxon>Pseudomonadota</taxon>
        <taxon>Betaproteobacteria</taxon>
        <taxon>Burkholderiales</taxon>
        <taxon>Aquabacterium</taxon>
    </lineage>
</organism>